<keyword evidence="1" id="KW-0853">WD repeat</keyword>
<dbReference type="AlphaFoldDB" id="A2FEB4"/>
<evidence type="ECO:0000256" key="1">
    <source>
        <dbReference type="PROSITE-ProRule" id="PRU00221"/>
    </source>
</evidence>
<proteinExistence type="predicted"/>
<dbReference type="EMBL" id="DS113745">
    <property type="protein sequence ID" value="EAX96754.1"/>
    <property type="molecule type" value="Genomic_DNA"/>
</dbReference>
<dbReference type="PROSITE" id="PS50082">
    <property type="entry name" value="WD_REPEATS_2"/>
    <property type="match status" value="1"/>
</dbReference>
<dbReference type="InterPro" id="IPR015943">
    <property type="entry name" value="WD40/YVTN_repeat-like_dom_sf"/>
</dbReference>
<dbReference type="STRING" id="5722.A2FEB4"/>
<dbReference type="InterPro" id="IPR001680">
    <property type="entry name" value="WD40_rpt"/>
</dbReference>
<keyword evidence="3" id="KW-1185">Reference proteome</keyword>
<dbReference type="PROSITE" id="PS50294">
    <property type="entry name" value="WD_REPEATS_REGION"/>
    <property type="match status" value="1"/>
</dbReference>
<name>A2FEB4_TRIV3</name>
<dbReference type="Gene3D" id="2.130.10.10">
    <property type="entry name" value="YVTN repeat-like/Quinoprotein amine dehydrogenase"/>
    <property type="match status" value="1"/>
</dbReference>
<dbReference type="GO" id="GO:0000124">
    <property type="term" value="C:SAGA complex"/>
    <property type="evidence" value="ECO:0000318"/>
    <property type="project" value="GO_Central"/>
</dbReference>
<dbReference type="PANTHER" id="PTHR19879">
    <property type="entry name" value="TRANSCRIPTION INITIATION FACTOR TFIID"/>
    <property type="match status" value="1"/>
</dbReference>
<dbReference type="Proteomes" id="UP000001542">
    <property type="component" value="Unassembled WGS sequence"/>
</dbReference>
<dbReference type="InterPro" id="IPR036322">
    <property type="entry name" value="WD40_repeat_dom_sf"/>
</dbReference>
<feature type="repeat" description="WD" evidence="1">
    <location>
        <begin position="380"/>
        <end position="421"/>
    </location>
</feature>
<dbReference type="RefSeq" id="XP_001309684.1">
    <property type="nucleotide sequence ID" value="XM_001309683.1"/>
</dbReference>
<dbReference type="GO" id="GO:0005669">
    <property type="term" value="C:transcription factor TFIID complex"/>
    <property type="evidence" value="ECO:0000318"/>
    <property type="project" value="GO_Central"/>
</dbReference>
<dbReference type="VEuPathDB" id="TrichDB:TVAG_288540"/>
<gene>
    <name evidence="2" type="ORF">TVAG_288540</name>
</gene>
<organism evidence="2 3">
    <name type="scientific">Trichomonas vaginalis (strain ATCC PRA-98 / G3)</name>
    <dbReference type="NCBI Taxonomy" id="412133"/>
    <lineage>
        <taxon>Eukaryota</taxon>
        <taxon>Metamonada</taxon>
        <taxon>Parabasalia</taxon>
        <taxon>Trichomonadida</taxon>
        <taxon>Trichomonadidae</taxon>
        <taxon>Trichomonas</taxon>
    </lineage>
</organism>
<dbReference type="VEuPathDB" id="TrichDB:TVAGG3_0545750"/>
<dbReference type="InParanoid" id="A2FEB4"/>
<sequence>MSLSRSNSSAKEKVRPADIPSFLGFNPTTCPYPSNVDINRYAFEIFFENSLKPEIGKFALNSDHIEHGFQIYAEKSQEFPKLKLLINHLFLFAFTEILFADGAARANIFLERQQANCTLSQEEIRQLFDLNPEFTDSITTIFDHLVAPIDINFDTDFFNNINKIFDSAPAVSFLLRHFLHDENSNVIQAPESKVAPYNQLNLMVQDDKLPQYYTETSSPNIQQHTTPFAEFRMVRNYPTIYISQPKYIPPPLPSLSCIHIPKYADFAAVSKTSTAAVFSSDCQLFYVNELSEITELIPHSETITALYLSTDGKWVLSGDSSGGILLQSIDKKQHMWYEPARSLITCIASAPAFLHQFAVGLLNGTALLYDVSLKSPIRMFIGHTMPISCIDVHSNSEFIATSSSDGYVRIWSATRGECVRLFKGAGLSPTTVKFSHGGHWLFSSAASGEISITKLGDGKVFKHRKLSAGLVCADFSPDDEVVAGFDGYGNFMMWETKEMQNESPESIRIDRTRIIAMEFINSSEIRIVGCQK</sequence>
<evidence type="ECO:0000313" key="3">
    <source>
        <dbReference type="Proteomes" id="UP000001542"/>
    </source>
</evidence>
<dbReference type="KEGG" id="tva:4754528"/>
<dbReference type="Pfam" id="PF00400">
    <property type="entry name" value="WD40"/>
    <property type="match status" value="2"/>
</dbReference>
<dbReference type="eggNOG" id="KOG0263">
    <property type="taxonomic scope" value="Eukaryota"/>
</dbReference>
<dbReference type="SMART" id="SM00320">
    <property type="entry name" value="WD40"/>
    <property type="match status" value="4"/>
</dbReference>
<reference evidence="2" key="1">
    <citation type="submission" date="2006-10" db="EMBL/GenBank/DDBJ databases">
        <authorList>
            <person name="Amadeo P."/>
            <person name="Zhao Q."/>
            <person name="Wortman J."/>
            <person name="Fraser-Liggett C."/>
            <person name="Carlton J."/>
        </authorList>
    </citation>
    <scope>NUCLEOTIDE SEQUENCE</scope>
    <source>
        <strain evidence="2">G3</strain>
    </source>
</reference>
<evidence type="ECO:0000313" key="2">
    <source>
        <dbReference type="EMBL" id="EAX96754.1"/>
    </source>
</evidence>
<protein>
    <submittedName>
        <fullName evidence="2">Uncharacterized protein</fullName>
    </submittedName>
</protein>
<dbReference type="SMR" id="A2FEB4"/>
<accession>A2FEB4</accession>
<dbReference type="SUPFAM" id="SSF50978">
    <property type="entry name" value="WD40 repeat-like"/>
    <property type="match status" value="1"/>
</dbReference>
<dbReference type="PANTHER" id="PTHR19879:SF1">
    <property type="entry name" value="CANNONBALL-RELATED"/>
    <property type="match status" value="1"/>
</dbReference>
<dbReference type="OrthoDB" id="10261640at2759"/>
<dbReference type="GO" id="GO:0006367">
    <property type="term" value="P:transcription initiation at RNA polymerase II promoter"/>
    <property type="evidence" value="ECO:0000318"/>
    <property type="project" value="GO_Central"/>
</dbReference>
<reference evidence="2" key="2">
    <citation type="journal article" date="2007" name="Science">
        <title>Draft genome sequence of the sexually transmitted pathogen Trichomonas vaginalis.</title>
        <authorList>
            <person name="Carlton J.M."/>
            <person name="Hirt R.P."/>
            <person name="Silva J.C."/>
            <person name="Delcher A.L."/>
            <person name="Schatz M."/>
            <person name="Zhao Q."/>
            <person name="Wortman J.R."/>
            <person name="Bidwell S.L."/>
            <person name="Alsmark U.C.M."/>
            <person name="Besteiro S."/>
            <person name="Sicheritz-Ponten T."/>
            <person name="Noel C.J."/>
            <person name="Dacks J.B."/>
            <person name="Foster P.G."/>
            <person name="Simillion C."/>
            <person name="Van de Peer Y."/>
            <person name="Miranda-Saavedra D."/>
            <person name="Barton G.J."/>
            <person name="Westrop G.D."/>
            <person name="Mueller S."/>
            <person name="Dessi D."/>
            <person name="Fiori P.L."/>
            <person name="Ren Q."/>
            <person name="Paulsen I."/>
            <person name="Zhang H."/>
            <person name="Bastida-Corcuera F.D."/>
            <person name="Simoes-Barbosa A."/>
            <person name="Brown M.T."/>
            <person name="Hayes R.D."/>
            <person name="Mukherjee M."/>
            <person name="Okumura C.Y."/>
            <person name="Schneider R."/>
            <person name="Smith A.J."/>
            <person name="Vanacova S."/>
            <person name="Villalvazo M."/>
            <person name="Haas B.J."/>
            <person name="Pertea M."/>
            <person name="Feldblyum T.V."/>
            <person name="Utterback T.R."/>
            <person name="Shu C.L."/>
            <person name="Osoegawa K."/>
            <person name="de Jong P.J."/>
            <person name="Hrdy I."/>
            <person name="Horvathova L."/>
            <person name="Zubacova Z."/>
            <person name="Dolezal P."/>
            <person name="Malik S.B."/>
            <person name="Logsdon J.M. Jr."/>
            <person name="Henze K."/>
            <person name="Gupta A."/>
            <person name="Wang C.C."/>
            <person name="Dunne R.L."/>
            <person name="Upcroft J.A."/>
            <person name="Upcroft P."/>
            <person name="White O."/>
            <person name="Salzberg S.L."/>
            <person name="Tang P."/>
            <person name="Chiu C.-H."/>
            <person name="Lee Y.-S."/>
            <person name="Embley T.M."/>
            <person name="Coombs G.H."/>
            <person name="Mottram J.C."/>
            <person name="Tachezy J."/>
            <person name="Fraser-Liggett C.M."/>
            <person name="Johnson P.J."/>
        </authorList>
    </citation>
    <scope>NUCLEOTIDE SEQUENCE [LARGE SCALE GENOMIC DNA]</scope>
    <source>
        <strain evidence="2">G3</strain>
    </source>
</reference>